<feature type="region of interest" description="Disordered" evidence="1">
    <location>
        <begin position="31"/>
        <end position="62"/>
    </location>
</feature>
<comment type="caution">
    <text evidence="2">The sequence shown here is derived from an EMBL/GenBank/DDBJ whole genome shotgun (WGS) entry which is preliminary data.</text>
</comment>
<gene>
    <name evidence="2" type="ORF">NC653_014635</name>
</gene>
<sequence length="62" mass="6858">MLICELWSLVLQTTVNLFHAPPVYVTSPWDERDARHGFGAPEPLTGKDHRPANSLDTKGSAI</sequence>
<organism evidence="2 3">
    <name type="scientific">Populus alba x Populus x berolinensis</name>
    <dbReference type="NCBI Taxonomy" id="444605"/>
    <lineage>
        <taxon>Eukaryota</taxon>
        <taxon>Viridiplantae</taxon>
        <taxon>Streptophyta</taxon>
        <taxon>Embryophyta</taxon>
        <taxon>Tracheophyta</taxon>
        <taxon>Spermatophyta</taxon>
        <taxon>Magnoliopsida</taxon>
        <taxon>eudicotyledons</taxon>
        <taxon>Gunneridae</taxon>
        <taxon>Pentapetalae</taxon>
        <taxon>rosids</taxon>
        <taxon>fabids</taxon>
        <taxon>Malpighiales</taxon>
        <taxon>Salicaceae</taxon>
        <taxon>Saliceae</taxon>
        <taxon>Populus</taxon>
    </lineage>
</organism>
<name>A0AAD6W451_9ROSI</name>
<dbReference type="Proteomes" id="UP001164929">
    <property type="component" value="Chromosome 5"/>
</dbReference>
<evidence type="ECO:0000256" key="1">
    <source>
        <dbReference type="SAM" id="MobiDB-lite"/>
    </source>
</evidence>
<dbReference type="EMBL" id="JAQIZT010000005">
    <property type="protein sequence ID" value="KAJ6998520.1"/>
    <property type="molecule type" value="Genomic_DNA"/>
</dbReference>
<proteinExistence type="predicted"/>
<keyword evidence="3" id="KW-1185">Reference proteome</keyword>
<accession>A0AAD6W451</accession>
<protein>
    <submittedName>
        <fullName evidence="2">Uncharacterized protein</fullName>
    </submittedName>
</protein>
<evidence type="ECO:0000313" key="2">
    <source>
        <dbReference type="EMBL" id="KAJ6998520.1"/>
    </source>
</evidence>
<dbReference type="AlphaFoldDB" id="A0AAD6W451"/>
<reference evidence="2" key="1">
    <citation type="journal article" date="2023" name="Mol. Ecol. Resour.">
        <title>Chromosome-level genome assembly of a triploid poplar Populus alba 'Berolinensis'.</title>
        <authorList>
            <person name="Chen S."/>
            <person name="Yu Y."/>
            <person name="Wang X."/>
            <person name="Wang S."/>
            <person name="Zhang T."/>
            <person name="Zhou Y."/>
            <person name="He R."/>
            <person name="Meng N."/>
            <person name="Wang Y."/>
            <person name="Liu W."/>
            <person name="Liu Z."/>
            <person name="Liu J."/>
            <person name="Guo Q."/>
            <person name="Huang H."/>
            <person name="Sederoff R.R."/>
            <person name="Wang G."/>
            <person name="Qu G."/>
            <person name="Chen S."/>
        </authorList>
    </citation>
    <scope>NUCLEOTIDE SEQUENCE</scope>
    <source>
        <strain evidence="2">SC-2020</strain>
    </source>
</reference>
<evidence type="ECO:0000313" key="3">
    <source>
        <dbReference type="Proteomes" id="UP001164929"/>
    </source>
</evidence>